<dbReference type="PANTHER" id="PTHR43392:SF2">
    <property type="entry name" value="AAA-TYPE ATPASE FAMILY PROTEIN _ ANKYRIN REPEAT FAMILY PROTEIN"/>
    <property type="match status" value="1"/>
</dbReference>
<dbReference type="InterPro" id="IPR027417">
    <property type="entry name" value="P-loop_NTPase"/>
</dbReference>
<evidence type="ECO:0000256" key="3">
    <source>
        <dbReference type="ARBA" id="ARBA00022840"/>
    </source>
</evidence>
<protein>
    <submittedName>
        <fullName evidence="6">AAA ATPase central domain protein</fullName>
    </submittedName>
</protein>
<keyword evidence="3" id="KW-0067">ATP-binding</keyword>
<dbReference type="GO" id="GO:0005524">
    <property type="term" value="F:ATP binding"/>
    <property type="evidence" value="ECO:0007669"/>
    <property type="project" value="UniProtKB-KW"/>
</dbReference>
<reference evidence="6 7" key="1">
    <citation type="submission" date="2016-03" db="EMBL/GenBank/DDBJ databases">
        <title>Genome sequences of a Phycodnavirus, Heterosigma akashiwo virus strain 53.</title>
        <authorList>
            <person name="Ueki S."/>
            <person name="Ogura Y."/>
            <person name="Hayashi T."/>
        </authorList>
    </citation>
    <scope>NUCLEOTIDE SEQUENCE [LARGE SCALE GENOMIC DNA]</scope>
    <source>
        <strain evidence="6">HaV53</strain>
    </source>
</reference>
<dbReference type="Pfam" id="PF00004">
    <property type="entry name" value="AAA"/>
    <property type="match status" value="1"/>
</dbReference>
<feature type="compositionally biased region" description="Basic residues" evidence="4">
    <location>
        <begin position="50"/>
        <end position="62"/>
    </location>
</feature>
<dbReference type="GeneID" id="37618411"/>
<dbReference type="InterPro" id="IPR050773">
    <property type="entry name" value="CbxX/CfxQ_RuBisCO_ESX"/>
</dbReference>
<dbReference type="Proteomes" id="UP000232488">
    <property type="component" value="Segment"/>
</dbReference>
<dbReference type="Gene3D" id="3.40.50.300">
    <property type="entry name" value="P-loop containing nucleotide triphosphate hydrolases"/>
    <property type="match status" value="1"/>
</dbReference>
<dbReference type="GO" id="GO:0016887">
    <property type="term" value="F:ATP hydrolysis activity"/>
    <property type="evidence" value="ECO:0007669"/>
    <property type="project" value="InterPro"/>
</dbReference>
<dbReference type="PRINTS" id="PR00819">
    <property type="entry name" value="CBXCFQXSUPER"/>
</dbReference>
<comment type="similarity">
    <text evidence="1">Belongs to the CbxX/CfxQ family.</text>
</comment>
<feature type="region of interest" description="Disordered" evidence="4">
    <location>
        <begin position="25"/>
        <end position="64"/>
    </location>
</feature>
<proteinExistence type="inferred from homology"/>
<keyword evidence="2" id="KW-0547">Nucleotide-binding</keyword>
<sequence length="397" mass="45687">MNDRPKRSSKTTAEQKIKSIIYYEKTPGTRLHSSGNIHHIEKKDGEKGKKEKNKNTNKKSSKKQCNNSIDTFLTDKEINTLSDLIEICETYNEIKQKKGKISKNKIYHEGIEKLCDVLEWLYELNKMIGLKHVKETVVNQLIYIIQDLTCDEDLNHIQVCANPGTGKTTLAIILGKIFAGLGMLSNGDVITATRSDLIGNFLGETALKTTEVMLTCKGNVLLLDEVYSLGSPEQRDSFSKECIDTINQFLTEFSDNLLCIIVGYEDDIQKCFFDVNKGLERRFPWKYRIDDYTMKDLKDIFCYQVNEIEWELDENVHCILENNIFIDSNKDLFKNQGGDTLTLLGRCKIFHARRIFKQDGQGKFILSKEDVLKGMDNFKVYKEGLRNKQIGNMMMYL</sequence>
<evidence type="ECO:0000256" key="1">
    <source>
        <dbReference type="ARBA" id="ARBA00010378"/>
    </source>
</evidence>
<evidence type="ECO:0000259" key="5">
    <source>
        <dbReference type="Pfam" id="PF00004"/>
    </source>
</evidence>
<evidence type="ECO:0000256" key="2">
    <source>
        <dbReference type="ARBA" id="ARBA00022741"/>
    </source>
</evidence>
<dbReference type="PANTHER" id="PTHR43392">
    <property type="entry name" value="AAA-TYPE ATPASE FAMILY PROTEIN / ANKYRIN REPEAT FAMILY PROTEIN"/>
    <property type="match status" value="1"/>
</dbReference>
<evidence type="ECO:0000256" key="4">
    <source>
        <dbReference type="SAM" id="MobiDB-lite"/>
    </source>
</evidence>
<gene>
    <name evidence="6" type="primary">HaV53_ORF30</name>
</gene>
<accession>A0A1C9C4Z7</accession>
<dbReference type="InterPro" id="IPR003959">
    <property type="entry name" value="ATPase_AAA_core"/>
</dbReference>
<name>A0A1C9C4Z7_HAV01</name>
<dbReference type="RefSeq" id="YP_009507427.1">
    <property type="nucleotide sequence ID" value="NC_038553.1"/>
</dbReference>
<feature type="domain" description="ATPase AAA-type core" evidence="5">
    <location>
        <begin position="160"/>
        <end position="263"/>
    </location>
</feature>
<organismHost>
    <name type="scientific">Heterosigma akashiwo</name>
    <name type="common">Chromophytic alga</name>
    <name type="synonym">Heterosigma carterae</name>
    <dbReference type="NCBI Taxonomy" id="2829"/>
</organismHost>
<evidence type="ECO:0000313" key="7">
    <source>
        <dbReference type="Proteomes" id="UP000232488"/>
    </source>
</evidence>
<dbReference type="KEGG" id="vg:37618411"/>
<evidence type="ECO:0000313" key="6">
    <source>
        <dbReference type="EMBL" id="AOM63361.1"/>
    </source>
</evidence>
<dbReference type="OrthoDB" id="16526at10239"/>
<keyword evidence="7" id="KW-1185">Reference proteome</keyword>
<dbReference type="SUPFAM" id="SSF52540">
    <property type="entry name" value="P-loop containing nucleoside triphosphate hydrolases"/>
    <property type="match status" value="1"/>
</dbReference>
<dbReference type="EMBL" id="KX008963">
    <property type="protein sequence ID" value="AOM63361.1"/>
    <property type="molecule type" value="Genomic_DNA"/>
</dbReference>
<organism evidence="6 7">
    <name type="scientific">Heterosigma akashiwo virus 01</name>
    <name type="common">HaV01</name>
    <dbReference type="NCBI Taxonomy" id="97195"/>
    <lineage>
        <taxon>Viruses</taxon>
        <taxon>Varidnaviria</taxon>
        <taxon>Bamfordvirae</taxon>
        <taxon>Nucleocytoviricota</taxon>
        <taxon>Megaviricetes</taxon>
        <taxon>Algavirales</taxon>
        <taxon>Phycodnaviridae</taxon>
        <taxon>Raphidovirus</taxon>
        <taxon>Raphidovirus japonicum</taxon>
    </lineage>
</organism>
<feature type="compositionally biased region" description="Basic and acidic residues" evidence="4">
    <location>
        <begin position="38"/>
        <end position="49"/>
    </location>
</feature>
<dbReference type="InterPro" id="IPR000641">
    <property type="entry name" value="CbxX/CfxQ"/>
</dbReference>